<evidence type="ECO:0000256" key="3">
    <source>
        <dbReference type="ARBA" id="ARBA00023004"/>
    </source>
</evidence>
<protein>
    <recommendedName>
        <fullName evidence="6">Heme oxygenase</fullName>
    </recommendedName>
</protein>
<dbReference type="InterPro" id="IPR002051">
    <property type="entry name" value="Haem_Oase"/>
</dbReference>
<dbReference type="OMA" id="YCRYFAD"/>
<dbReference type="Pfam" id="PF01126">
    <property type="entry name" value="Heme_oxygenase"/>
    <property type="match status" value="1"/>
</dbReference>
<dbReference type="Proteomes" id="UP000013827">
    <property type="component" value="Unassembled WGS sequence"/>
</dbReference>
<proteinExistence type="predicted"/>
<evidence type="ECO:0000313" key="5">
    <source>
        <dbReference type="Proteomes" id="UP000013827"/>
    </source>
</evidence>
<dbReference type="PANTHER" id="PTHR10720">
    <property type="entry name" value="HEME OXYGENASE"/>
    <property type="match status" value="1"/>
</dbReference>
<dbReference type="PANTHER" id="PTHR10720:SF0">
    <property type="entry name" value="HEME OXYGENASE"/>
    <property type="match status" value="1"/>
</dbReference>
<evidence type="ECO:0000256" key="1">
    <source>
        <dbReference type="ARBA" id="ARBA00022617"/>
    </source>
</evidence>
<dbReference type="eggNOG" id="KOG4480">
    <property type="taxonomic scope" value="Eukaryota"/>
</dbReference>
<reference evidence="5" key="1">
    <citation type="journal article" date="2013" name="Nature">
        <title>Pan genome of the phytoplankton Emiliania underpins its global distribution.</title>
        <authorList>
            <person name="Read B.A."/>
            <person name="Kegel J."/>
            <person name="Klute M.J."/>
            <person name="Kuo A."/>
            <person name="Lefebvre S.C."/>
            <person name="Maumus F."/>
            <person name="Mayer C."/>
            <person name="Miller J."/>
            <person name="Monier A."/>
            <person name="Salamov A."/>
            <person name="Young J."/>
            <person name="Aguilar M."/>
            <person name="Claverie J.M."/>
            <person name="Frickenhaus S."/>
            <person name="Gonzalez K."/>
            <person name="Herman E.K."/>
            <person name="Lin Y.C."/>
            <person name="Napier J."/>
            <person name="Ogata H."/>
            <person name="Sarno A.F."/>
            <person name="Shmutz J."/>
            <person name="Schroeder D."/>
            <person name="de Vargas C."/>
            <person name="Verret F."/>
            <person name="von Dassow P."/>
            <person name="Valentin K."/>
            <person name="Van de Peer Y."/>
            <person name="Wheeler G."/>
            <person name="Dacks J.B."/>
            <person name="Delwiche C.F."/>
            <person name="Dyhrman S.T."/>
            <person name="Glockner G."/>
            <person name="John U."/>
            <person name="Richards T."/>
            <person name="Worden A.Z."/>
            <person name="Zhang X."/>
            <person name="Grigoriev I.V."/>
            <person name="Allen A.E."/>
            <person name="Bidle K."/>
            <person name="Borodovsky M."/>
            <person name="Bowler C."/>
            <person name="Brownlee C."/>
            <person name="Cock J.M."/>
            <person name="Elias M."/>
            <person name="Gladyshev V.N."/>
            <person name="Groth M."/>
            <person name="Guda C."/>
            <person name="Hadaegh A."/>
            <person name="Iglesias-Rodriguez M.D."/>
            <person name="Jenkins J."/>
            <person name="Jones B.M."/>
            <person name="Lawson T."/>
            <person name="Leese F."/>
            <person name="Lindquist E."/>
            <person name="Lobanov A."/>
            <person name="Lomsadze A."/>
            <person name="Malik S.B."/>
            <person name="Marsh M.E."/>
            <person name="Mackinder L."/>
            <person name="Mock T."/>
            <person name="Mueller-Roeber B."/>
            <person name="Pagarete A."/>
            <person name="Parker M."/>
            <person name="Probert I."/>
            <person name="Quesneville H."/>
            <person name="Raines C."/>
            <person name="Rensing S.A."/>
            <person name="Riano-Pachon D.M."/>
            <person name="Richier S."/>
            <person name="Rokitta S."/>
            <person name="Shiraiwa Y."/>
            <person name="Soanes D.M."/>
            <person name="van der Giezen M."/>
            <person name="Wahlund T.M."/>
            <person name="Williams B."/>
            <person name="Wilson W."/>
            <person name="Wolfe G."/>
            <person name="Wurch L.L."/>
        </authorList>
    </citation>
    <scope>NUCLEOTIDE SEQUENCE</scope>
</reference>
<keyword evidence="3" id="KW-0408">Iron</keyword>
<dbReference type="InterPro" id="IPR016053">
    <property type="entry name" value="Haem_Oase-like"/>
</dbReference>
<reference evidence="4" key="2">
    <citation type="submission" date="2024-10" db="UniProtKB">
        <authorList>
            <consortium name="EnsemblProtists"/>
        </authorList>
    </citation>
    <scope>IDENTIFICATION</scope>
</reference>
<dbReference type="GO" id="GO:0004392">
    <property type="term" value="F:heme oxygenase (decyclizing) activity"/>
    <property type="evidence" value="ECO:0007669"/>
    <property type="project" value="InterPro"/>
</dbReference>
<dbReference type="PaxDb" id="2903-EOD08854"/>
<evidence type="ECO:0000256" key="2">
    <source>
        <dbReference type="ARBA" id="ARBA00022723"/>
    </source>
</evidence>
<dbReference type="GeneID" id="17254912"/>
<organism evidence="4 5">
    <name type="scientific">Emiliania huxleyi (strain CCMP1516)</name>
    <dbReference type="NCBI Taxonomy" id="280463"/>
    <lineage>
        <taxon>Eukaryota</taxon>
        <taxon>Haptista</taxon>
        <taxon>Haptophyta</taxon>
        <taxon>Prymnesiophyceae</taxon>
        <taxon>Isochrysidales</taxon>
        <taxon>Noelaerhabdaceae</taxon>
        <taxon>Emiliania</taxon>
    </lineage>
</organism>
<dbReference type="HOGENOM" id="CLU_079737_0_0_1"/>
<dbReference type="Gene3D" id="1.20.910.10">
    <property type="entry name" value="Heme oxygenase-like"/>
    <property type="match status" value="1"/>
</dbReference>
<accession>A0A0D3IC69</accession>
<name>A0A0D3IC69_EMIH1</name>
<dbReference type="GO" id="GO:0006788">
    <property type="term" value="P:heme oxidation"/>
    <property type="evidence" value="ECO:0007669"/>
    <property type="project" value="InterPro"/>
</dbReference>
<evidence type="ECO:0008006" key="6">
    <source>
        <dbReference type="Google" id="ProtNLM"/>
    </source>
</evidence>
<dbReference type="InterPro" id="IPR016084">
    <property type="entry name" value="Haem_Oase-like_multi-hlx"/>
</dbReference>
<evidence type="ECO:0000313" key="4">
    <source>
        <dbReference type="EnsemblProtists" id="EOD08854"/>
    </source>
</evidence>
<keyword evidence="1" id="KW-0349">Heme</keyword>
<dbReference type="RefSeq" id="XP_005761283.1">
    <property type="nucleotide sequence ID" value="XM_005761226.1"/>
</dbReference>
<dbReference type="GO" id="GO:0046872">
    <property type="term" value="F:metal ion binding"/>
    <property type="evidence" value="ECO:0007669"/>
    <property type="project" value="UniProtKB-KW"/>
</dbReference>
<dbReference type="CDD" id="cd19165">
    <property type="entry name" value="HemeO"/>
    <property type="match status" value="1"/>
</dbReference>
<dbReference type="EnsemblProtists" id="EOD08854">
    <property type="protein sequence ID" value="EOD08854"/>
    <property type="gene ID" value="EMIHUDRAFT_358761"/>
</dbReference>
<dbReference type="STRING" id="2903.R1DJH4"/>
<keyword evidence="2" id="KW-0479">Metal-binding</keyword>
<dbReference type="KEGG" id="ehx:EMIHUDRAFT_358761"/>
<dbReference type="AlphaFoldDB" id="A0A0D3IC69"/>
<sequence>MLDSTLREGHDMKTFGLGTAASLASVERYARFTAAMYHVYTAMESSLDAAKSPAVAPFWSSFGGDLRRSDALALDLADVAASSSSHPPTPATRDYMRAIEAAGAKDEEDGGGRLIGHAYCRYFADLMGGQFLAAPTRYALSPAVGEGTPRHYDFGAFGAERKASVERLYASFNEAGDALASEAARRAVVEEVLLAYRHNVAVYTEEGAVWSGALRGAANLAGGVARAKLQMPRAAAPSEAAA</sequence>
<keyword evidence="5" id="KW-1185">Reference proteome</keyword>
<dbReference type="SUPFAM" id="SSF48613">
    <property type="entry name" value="Heme oxygenase-like"/>
    <property type="match status" value="1"/>
</dbReference>